<name>A0A9W6WGC8_CANBO</name>
<dbReference type="Pfam" id="PF00483">
    <property type="entry name" value="NTP_transferase"/>
    <property type="match status" value="1"/>
</dbReference>
<comment type="similarity">
    <text evidence="2">Belongs to the transferase hexapeptide repeat family.</text>
</comment>
<keyword evidence="8" id="KW-1185">Reference proteome</keyword>
<organism evidence="7 8">
    <name type="scientific">Candida boidinii</name>
    <name type="common">Yeast</name>
    <dbReference type="NCBI Taxonomy" id="5477"/>
    <lineage>
        <taxon>Eukaryota</taxon>
        <taxon>Fungi</taxon>
        <taxon>Dikarya</taxon>
        <taxon>Ascomycota</taxon>
        <taxon>Saccharomycotina</taxon>
        <taxon>Pichiomycetes</taxon>
        <taxon>Pichiales</taxon>
        <taxon>Pichiaceae</taxon>
        <taxon>Ogataea</taxon>
        <taxon>Ogataea/Candida clade</taxon>
    </lineage>
</organism>
<comment type="catalytic activity">
    <reaction evidence="4">
        <text>alpha-D-mannose 1-phosphate + GTP + H(+) = GDP-alpha-D-mannose + diphosphate</text>
        <dbReference type="Rhea" id="RHEA:15229"/>
        <dbReference type="ChEBI" id="CHEBI:15378"/>
        <dbReference type="ChEBI" id="CHEBI:33019"/>
        <dbReference type="ChEBI" id="CHEBI:37565"/>
        <dbReference type="ChEBI" id="CHEBI:57527"/>
        <dbReference type="ChEBI" id="CHEBI:58409"/>
        <dbReference type="EC" id="2.7.7.13"/>
    </reaction>
</comment>
<evidence type="ECO:0000313" key="8">
    <source>
        <dbReference type="Proteomes" id="UP001165120"/>
    </source>
</evidence>
<comment type="pathway">
    <text evidence="1">Nucleotide-sugar biosynthesis; GDP-alpha-D-mannose biosynthesis; GDP-alpha-D-mannose from alpha-D-mannose 1-phosphate (GTP route): step 1/1.</text>
</comment>
<dbReference type="EC" id="2.7.7.13" evidence="3"/>
<gene>
    <name evidence="7" type="ORF">Cboi02_000219100</name>
</gene>
<accession>A0A9W6WGC8</accession>
<dbReference type="Gene3D" id="2.160.10.10">
    <property type="entry name" value="Hexapeptide repeat proteins"/>
    <property type="match status" value="1"/>
</dbReference>
<dbReference type="InterPro" id="IPR056729">
    <property type="entry name" value="GMPPB_C"/>
</dbReference>
<dbReference type="PANTHER" id="PTHR22572">
    <property type="entry name" value="SUGAR-1-PHOSPHATE GUANYL TRANSFERASE"/>
    <property type="match status" value="1"/>
</dbReference>
<dbReference type="Gene3D" id="3.90.550.10">
    <property type="entry name" value="Spore Coat Polysaccharide Biosynthesis Protein SpsA, Chain A"/>
    <property type="match status" value="1"/>
</dbReference>
<dbReference type="InterPro" id="IPR050486">
    <property type="entry name" value="Mannose-1P_guanyltransferase"/>
</dbReference>
<dbReference type="AlphaFoldDB" id="A0A9W6WGC8"/>
<evidence type="ECO:0000256" key="4">
    <source>
        <dbReference type="ARBA" id="ARBA00047343"/>
    </source>
</evidence>
<protein>
    <recommendedName>
        <fullName evidence="3">mannose-1-phosphate guanylyltransferase</fullName>
        <ecNumber evidence="3">2.7.7.13</ecNumber>
    </recommendedName>
</protein>
<dbReference type="Proteomes" id="UP001165120">
    <property type="component" value="Unassembled WGS sequence"/>
</dbReference>
<evidence type="ECO:0000256" key="1">
    <source>
        <dbReference type="ARBA" id="ARBA00004823"/>
    </source>
</evidence>
<comment type="caution">
    <text evidence="7">The sequence shown here is derived from an EMBL/GenBank/DDBJ whole genome shotgun (WGS) entry which is preliminary data.</text>
</comment>
<dbReference type="SUPFAM" id="SSF51161">
    <property type="entry name" value="Trimeric LpxA-like enzymes"/>
    <property type="match status" value="1"/>
</dbReference>
<dbReference type="SUPFAM" id="SSF53448">
    <property type="entry name" value="Nucleotide-diphospho-sugar transferases"/>
    <property type="match status" value="1"/>
</dbReference>
<evidence type="ECO:0000256" key="2">
    <source>
        <dbReference type="ARBA" id="ARBA00007274"/>
    </source>
</evidence>
<dbReference type="InterPro" id="IPR005835">
    <property type="entry name" value="NTP_transferase_dom"/>
</dbReference>
<dbReference type="EMBL" id="BSXN01000627">
    <property type="protein sequence ID" value="GME69270.1"/>
    <property type="molecule type" value="Genomic_DNA"/>
</dbReference>
<evidence type="ECO:0000256" key="3">
    <source>
        <dbReference type="ARBA" id="ARBA00012387"/>
    </source>
</evidence>
<proteinExistence type="inferred from homology"/>
<reference evidence="7" key="1">
    <citation type="submission" date="2023-04" db="EMBL/GenBank/DDBJ databases">
        <title>Candida boidinii NBRC 10035.</title>
        <authorList>
            <person name="Ichikawa N."/>
            <person name="Sato H."/>
            <person name="Tonouchi N."/>
        </authorList>
    </citation>
    <scope>NUCLEOTIDE SEQUENCE</scope>
    <source>
        <strain evidence="7">NBRC 10035</strain>
    </source>
</reference>
<sequence length="466" mass="51487">MTISKAIIMVGGDTRGTRFRPLSLDVPKILFPIAGKPLLSHIIDSVLEVKSIDEIILIGFYETSVFADYIANFNVRMRVSNPGKKAVNIKYLKEFKALGTAGGLYHFRSEILKGNPESFFVIHGDIVCSFPFNDIAKFYEAKKNTHKEKIDAILFGVKINNYELFAAINGPDYGSSGSSFGTIVTDDDQTVVHYVEKPESKISDIINGGIYLFNETLFRRLSNAKISKITIANDEANPESIDEDVISMEKDILHKLPDLGNTFVYEYKGFWKQIKTPSGALFANELYLDKIFQSGSDDFKDDNGEPIVLQKASKTISPPVYIHPSAVIHPDTKIGPYVSIGENVRISEGVRLSNTIILPNTEIGANSIILNSIVSSNCKVGNWCRVQGTGINLATINEVIRKNGGKSIHKLKTMLTNETQVIGIRDSGNICILGSGTTINDDIFVLNSFILPNKSIKSDTKYEIVM</sequence>
<dbReference type="InterPro" id="IPR029044">
    <property type="entry name" value="Nucleotide-diphossugar_trans"/>
</dbReference>
<feature type="domain" description="Mannose-1-phosphate guanyltransferase C-terminal" evidence="6">
    <location>
        <begin position="316"/>
        <end position="462"/>
    </location>
</feature>
<dbReference type="GO" id="GO:0004475">
    <property type="term" value="F:mannose-1-phosphate guanylyltransferase (GTP) activity"/>
    <property type="evidence" value="ECO:0007669"/>
    <property type="project" value="UniProtKB-EC"/>
</dbReference>
<evidence type="ECO:0000259" key="6">
    <source>
        <dbReference type="Pfam" id="PF25087"/>
    </source>
</evidence>
<evidence type="ECO:0000313" key="7">
    <source>
        <dbReference type="EMBL" id="GME69270.1"/>
    </source>
</evidence>
<dbReference type="InterPro" id="IPR011004">
    <property type="entry name" value="Trimer_LpxA-like_sf"/>
</dbReference>
<dbReference type="Pfam" id="PF25087">
    <property type="entry name" value="GMPPB_C"/>
    <property type="match status" value="1"/>
</dbReference>
<feature type="domain" description="Nucleotidyl transferase" evidence="5">
    <location>
        <begin position="5"/>
        <end position="228"/>
    </location>
</feature>
<dbReference type="OrthoDB" id="285674at2759"/>
<evidence type="ECO:0000259" key="5">
    <source>
        <dbReference type="Pfam" id="PF00483"/>
    </source>
</evidence>